<sequence>MHAADDPLASYDAAARAADRIPIARLVSLESGGHLQLGQTERVRTEVEAFLSNDQASSTT</sequence>
<comment type="caution">
    <text evidence="2">The sequence shown here is derived from an EMBL/GenBank/DDBJ whole genome shotgun (WGS) entry which is preliminary data.</text>
</comment>
<dbReference type="EMBL" id="BAHC01000164">
    <property type="protein sequence ID" value="GAB92136.1"/>
    <property type="molecule type" value="Genomic_DNA"/>
</dbReference>
<organism evidence="2 3">
    <name type="scientific">Gordonia rhizosphera NBRC 16068</name>
    <dbReference type="NCBI Taxonomy" id="1108045"/>
    <lineage>
        <taxon>Bacteria</taxon>
        <taxon>Bacillati</taxon>
        <taxon>Actinomycetota</taxon>
        <taxon>Actinomycetes</taxon>
        <taxon>Mycobacteriales</taxon>
        <taxon>Gordoniaceae</taxon>
        <taxon>Gordonia</taxon>
    </lineage>
</organism>
<dbReference type="STRING" id="1108045.GORHZ_164_00290"/>
<reference evidence="2 3" key="1">
    <citation type="submission" date="2012-08" db="EMBL/GenBank/DDBJ databases">
        <title>Whole genome shotgun sequence of Gordonia rhizosphera NBRC 16068.</title>
        <authorList>
            <person name="Takarada H."/>
            <person name="Isaki S."/>
            <person name="Hosoyama A."/>
            <person name="Tsuchikane K."/>
            <person name="Katsumata H."/>
            <person name="Baba S."/>
            <person name="Ohji S."/>
            <person name="Yamazaki S."/>
            <person name="Fujita N."/>
        </authorList>
    </citation>
    <scope>NUCLEOTIDE SEQUENCE [LARGE SCALE GENOMIC DNA]</scope>
    <source>
        <strain evidence="2 3">NBRC 16068</strain>
    </source>
</reference>
<dbReference type="SUPFAM" id="SSF53474">
    <property type="entry name" value="alpha/beta-Hydrolases"/>
    <property type="match status" value="1"/>
</dbReference>
<feature type="domain" description="Peptidase S33 tripeptidyl aminopeptidase-like C-terminal" evidence="1">
    <location>
        <begin position="3"/>
        <end position="54"/>
    </location>
</feature>
<dbReference type="InterPro" id="IPR029058">
    <property type="entry name" value="AB_hydrolase_fold"/>
</dbReference>
<evidence type="ECO:0000313" key="2">
    <source>
        <dbReference type="EMBL" id="GAB92136.1"/>
    </source>
</evidence>
<protein>
    <recommendedName>
        <fullName evidence="1">Peptidase S33 tripeptidyl aminopeptidase-like C-terminal domain-containing protein</fullName>
    </recommendedName>
</protein>
<gene>
    <name evidence="2" type="ORF">GORHZ_164_00290</name>
</gene>
<proteinExistence type="predicted"/>
<dbReference type="RefSeq" id="WP_006336237.1">
    <property type="nucleotide sequence ID" value="NZ_BAHC01000164.1"/>
</dbReference>
<dbReference type="AlphaFoldDB" id="K6WEG2"/>
<dbReference type="Proteomes" id="UP000008363">
    <property type="component" value="Unassembled WGS sequence"/>
</dbReference>
<accession>K6WEG2</accession>
<keyword evidence="3" id="KW-1185">Reference proteome</keyword>
<name>K6WEG2_9ACTN</name>
<dbReference type="Gene3D" id="3.40.50.1820">
    <property type="entry name" value="alpha/beta hydrolase"/>
    <property type="match status" value="1"/>
</dbReference>
<evidence type="ECO:0000313" key="3">
    <source>
        <dbReference type="Proteomes" id="UP000008363"/>
    </source>
</evidence>
<dbReference type="InterPro" id="IPR013595">
    <property type="entry name" value="Pept_S33_TAP-like_C"/>
</dbReference>
<dbReference type="Pfam" id="PF08386">
    <property type="entry name" value="Abhydrolase_4"/>
    <property type="match status" value="1"/>
</dbReference>
<evidence type="ECO:0000259" key="1">
    <source>
        <dbReference type="Pfam" id="PF08386"/>
    </source>
</evidence>